<gene>
    <name evidence="6" type="ORF">I545_3772</name>
</gene>
<dbReference type="Pfam" id="PF01565">
    <property type="entry name" value="FAD_binding_4"/>
    <property type="match status" value="1"/>
</dbReference>
<dbReference type="UniPathway" id="UPA00132"/>
<comment type="pathway">
    <text evidence="1">Cofactor biosynthesis; L-ascorbate biosynthesis.</text>
</comment>
<dbReference type="Gene3D" id="3.30.43.10">
    <property type="entry name" value="Uridine Diphospho-n-acetylenolpyruvylglucosamine Reductase, domain 2"/>
    <property type="match status" value="1"/>
</dbReference>
<dbReference type="Gene3D" id="3.30.70.2520">
    <property type="match status" value="1"/>
</dbReference>
<dbReference type="AlphaFoldDB" id="X7ZCX6"/>
<dbReference type="SUPFAM" id="SSF56176">
    <property type="entry name" value="FAD-binding/transporter-associated domain-like"/>
    <property type="match status" value="1"/>
</dbReference>
<dbReference type="Gene3D" id="3.30.465.10">
    <property type="match status" value="1"/>
</dbReference>
<evidence type="ECO:0000256" key="2">
    <source>
        <dbReference type="ARBA" id="ARBA00005466"/>
    </source>
</evidence>
<dbReference type="EMBL" id="JAOA01000005">
    <property type="protein sequence ID" value="EUA16836.1"/>
    <property type="molecule type" value="Genomic_DNA"/>
</dbReference>
<comment type="caution">
    <text evidence="6">The sequence shown here is derived from an EMBL/GenBank/DDBJ whole genome shotgun (WGS) entry which is preliminary data.</text>
</comment>
<evidence type="ECO:0000313" key="7">
    <source>
        <dbReference type="Proteomes" id="UP000020561"/>
    </source>
</evidence>
<dbReference type="GO" id="GO:0080049">
    <property type="term" value="F:L-gulono-1,4-lactone dehydrogenase activity"/>
    <property type="evidence" value="ECO:0007669"/>
    <property type="project" value="TreeGrafter"/>
</dbReference>
<proteinExistence type="inferred from homology"/>
<dbReference type="Proteomes" id="UP000020561">
    <property type="component" value="Unassembled WGS sequence"/>
</dbReference>
<protein>
    <submittedName>
        <fullName evidence="6">FAD-linked oxidoreductase family protein</fullName>
    </submittedName>
</protein>
<dbReference type="InterPro" id="IPR010031">
    <property type="entry name" value="FAD_lactone_oxidase-like"/>
</dbReference>
<dbReference type="InterPro" id="IPR016167">
    <property type="entry name" value="FAD-bd_PCMH_sub1"/>
</dbReference>
<dbReference type="Gene3D" id="1.10.45.10">
    <property type="entry name" value="Vanillyl-alcohol Oxidase, Chain A, domain 4"/>
    <property type="match status" value="1"/>
</dbReference>
<keyword evidence="3" id="KW-0060">Ascorbate biosynthesis</keyword>
<dbReference type="PATRIC" id="fig|1299326.3.peg.3617"/>
<dbReference type="PANTHER" id="PTHR43762:SF1">
    <property type="entry name" value="D-ARABINONO-1,4-LACTONE OXIDASE"/>
    <property type="match status" value="1"/>
</dbReference>
<dbReference type="PROSITE" id="PS51387">
    <property type="entry name" value="FAD_PCMH"/>
    <property type="match status" value="1"/>
</dbReference>
<dbReference type="InterPro" id="IPR016169">
    <property type="entry name" value="FAD-bd_PCMH_sub2"/>
</dbReference>
<feature type="domain" description="FAD-binding PCMH-type" evidence="5">
    <location>
        <begin position="9"/>
        <end position="176"/>
    </location>
</feature>
<dbReference type="InterPro" id="IPR016171">
    <property type="entry name" value="Vanillyl_alc_oxidase_C-sub2"/>
</dbReference>
<organism evidence="6 7">
    <name type="scientific">Mycobacterium kansasii 662</name>
    <dbReference type="NCBI Taxonomy" id="1299326"/>
    <lineage>
        <taxon>Bacteria</taxon>
        <taxon>Bacillati</taxon>
        <taxon>Actinomycetota</taxon>
        <taxon>Actinomycetes</taxon>
        <taxon>Mycobacteriales</taxon>
        <taxon>Mycobacteriaceae</taxon>
        <taxon>Mycobacterium</taxon>
    </lineage>
</organism>
<dbReference type="InterPro" id="IPR016166">
    <property type="entry name" value="FAD-bd_PCMH"/>
</dbReference>
<accession>X7ZCX6</accession>
<dbReference type="PANTHER" id="PTHR43762">
    <property type="entry name" value="L-GULONOLACTONE OXIDASE"/>
    <property type="match status" value="1"/>
</dbReference>
<evidence type="ECO:0000256" key="3">
    <source>
        <dbReference type="ARBA" id="ARBA00022644"/>
    </source>
</evidence>
<evidence type="ECO:0000259" key="5">
    <source>
        <dbReference type="PROSITE" id="PS51387"/>
    </source>
</evidence>
<dbReference type="InterPro" id="IPR006094">
    <property type="entry name" value="Oxid_FAD_bind_N"/>
</dbReference>
<evidence type="ECO:0000313" key="6">
    <source>
        <dbReference type="EMBL" id="EUA16836.1"/>
    </source>
</evidence>
<dbReference type="GO" id="GO:0019853">
    <property type="term" value="P:L-ascorbic acid biosynthetic process"/>
    <property type="evidence" value="ECO:0007669"/>
    <property type="project" value="UniProtKB-UniPathway"/>
</dbReference>
<sequence length="425" mass="47454">MWRNWAGEQLCAPSQIVRPTSEAELAEVVVKAAQRGERVRAVGTGHSFTDCACTDGVMVDMAGMQRVIDVDVATGLATVQGGARLHPLFAQLAERGLGLENQGDIDKQSITGATATATHGTGARFTNVSAQVVSLRLVTAGGDILTLSEGDDYLAARVSIGALGVISQVTLRVVPLFTLHRDDELRPLADTLERLDEQVDGNDHFEFFVFPYGDTALTRTTRRSDEKPRPLPVWKRRINDYAENAALSLICRTGRQFPSAAPALNRLMTNLMSPATVQDHGWKVYASARNVKFTEMEYAIPREHAREGVQRVIDLVRRRNLPIMFPLEVRFGAPDDAFLSTAHDRDTCYIAVHQYTGMEFETYFRAVEEIMDEYAGRPHWGKRHYQSAGTLRDRYPAWDSFAAVRDRLDPDRVFLNDYTRRVLGP</sequence>
<dbReference type="NCBIfam" id="TIGR01679">
    <property type="entry name" value="bact_FAD_ox"/>
    <property type="match status" value="1"/>
</dbReference>
<dbReference type="GO" id="GO:0003885">
    <property type="term" value="F:D-arabinono-1,4-lactone oxidase activity"/>
    <property type="evidence" value="ECO:0007669"/>
    <property type="project" value="InterPro"/>
</dbReference>
<keyword evidence="4" id="KW-0560">Oxidoreductase</keyword>
<dbReference type="InterPro" id="IPR007173">
    <property type="entry name" value="ALO_C"/>
</dbReference>
<reference evidence="6 7" key="1">
    <citation type="submission" date="2013-12" db="EMBL/GenBank/DDBJ databases">
        <authorList>
            <person name="Brown-Elliot B."/>
            <person name="Wallace R."/>
            <person name="Lenaerts A."/>
            <person name="Ordway D."/>
            <person name="DeGroote M.A."/>
            <person name="Parker T."/>
            <person name="Sizemore C."/>
            <person name="Tallon L.J."/>
            <person name="Sadzewicz L.K."/>
            <person name="Sengamalay N."/>
            <person name="Fraser C.M."/>
            <person name="Hine E."/>
            <person name="Shefchek K.A."/>
            <person name="Das S.P."/>
            <person name="Tettelin H."/>
        </authorList>
    </citation>
    <scope>NUCLEOTIDE SEQUENCE [LARGE SCALE GENOMIC DNA]</scope>
    <source>
        <strain evidence="6 7">662</strain>
    </source>
</reference>
<comment type="similarity">
    <text evidence="2">Belongs to the oxygen-dependent FAD-linked oxidoreductase family.</text>
</comment>
<dbReference type="PROSITE" id="PS00862">
    <property type="entry name" value="OX2_COVAL_FAD"/>
    <property type="match status" value="1"/>
</dbReference>
<dbReference type="InterPro" id="IPR036318">
    <property type="entry name" value="FAD-bd_PCMH-like_sf"/>
</dbReference>
<evidence type="ECO:0000256" key="1">
    <source>
        <dbReference type="ARBA" id="ARBA00005147"/>
    </source>
</evidence>
<name>X7ZCX6_MYCKA</name>
<dbReference type="InterPro" id="IPR006093">
    <property type="entry name" value="Oxy_OxRdtase_FAD_BS"/>
</dbReference>
<dbReference type="GO" id="GO:0016020">
    <property type="term" value="C:membrane"/>
    <property type="evidence" value="ECO:0007669"/>
    <property type="project" value="InterPro"/>
</dbReference>
<dbReference type="GO" id="GO:0071949">
    <property type="term" value="F:FAD binding"/>
    <property type="evidence" value="ECO:0007669"/>
    <property type="project" value="InterPro"/>
</dbReference>
<dbReference type="PIRSF" id="PIRSF000136">
    <property type="entry name" value="LGO_GLO"/>
    <property type="match status" value="1"/>
</dbReference>
<evidence type="ECO:0000256" key="4">
    <source>
        <dbReference type="ARBA" id="ARBA00023002"/>
    </source>
</evidence>
<dbReference type="Pfam" id="PF04030">
    <property type="entry name" value="ALO"/>
    <property type="match status" value="1"/>
</dbReference>